<evidence type="ECO:0000256" key="11">
    <source>
        <dbReference type="PROSITE-ProRule" id="PRU00196"/>
    </source>
</evidence>
<keyword evidence="2 10" id="KW-0245">EGF-like domain</keyword>
<dbReference type="PROSITE" id="PS50026">
    <property type="entry name" value="EGF_3"/>
    <property type="match status" value="3"/>
</dbReference>
<comment type="subcellular location">
    <subcellularLocation>
        <location evidence="1">Membrane</location>
        <topology evidence="1">Single-pass type I membrane protein</topology>
    </subcellularLocation>
</comment>
<dbReference type="Pfam" id="PF23144">
    <property type="entry name" value="Fn3_PTPRU"/>
    <property type="match status" value="1"/>
</dbReference>
<dbReference type="InterPro" id="IPR051622">
    <property type="entry name" value="R-tyr_protein_phosphatases"/>
</dbReference>
<evidence type="ECO:0000256" key="14">
    <source>
        <dbReference type="SAM" id="SignalP"/>
    </source>
</evidence>
<evidence type="ECO:0000256" key="8">
    <source>
        <dbReference type="ARBA" id="ARBA00023157"/>
    </source>
</evidence>
<sequence>MRLGGMPPLFFAALGPGLCGLAANPGLSGSVPGSGRIDKDECQIGSYKICGNHTACHNTHGSFFCVCLDGYRPSNNHRHFIPNDGTFCTDIDECQSANICGYKGKCKNIPGSYECYCMEGYQLKNGTEPFQANSDKACVDIDECEAEDICGHNAQCKNVPGSHECYCMEGYTLNNGTEPFQASDRMNLCSVVDCGQPPGLPHTQVDLNGNTTFGSQVTYRCDTGFTANLGHTMSICTSHGTWKGASLVCTVIDCGIPPIMPNMLVNSSNNTTFGSNVTYRCMKGYEPVSGNGIARCTQNGRWEAAALSCQVVDCGQPPSIQHASLRLAVNTTLGNTVTYECMSGYVKQTGIGTAVCNENGKWNGADLICKEINCGQPPSVSNAQIILSGSTKIGSEVEYKCLRGFYNPSNRSVSRCTLNGKWEDVNVTCKEMLLYITVNETIIGNVTIFNETCLKWRKSSEITDWKILYKFSIHGKRWHQKRFVQENIFEFITNNSFRCLDLLPGKKYMVIMRAVFAEMQEISINITLETAMRKRFGKITLFNTTCLQWAKSSRQTEEDLEEYNVLIKGNVGNPPKILLNIMFKFSTSSRNPVLCLKLPSEEEYIINVTESSTGLSSSVSLNTSGHASEDINGEAPSGEACLRWKRIIDNNGLQEIYRITEEKKMAAVNFAGQNLHGGIYMQEAKGQPNQNPQHLLFNISTDQGTSELCFKTATDKQQQLHVTEAPSSLEYNITEYNITEYNITEYNITEELGNLKSEEEGSGSLLGAHWRNLLGQCFYQQKTPRPEVLSANTTERGVSDPLLPHVQLVLRIGQLPKVSIQKADQHSPYSSYQVFVKHLDPLCSFTCESLEAVTYFHNVSKTRVYITAEFSSSDIPEDLEFSLGDRLYYGEFYNGPLMQEKDYCVILRIISKENKVPACIFVAEIKGYTPLRNHMNIVLPGSVAFVCFIVFLSYSAAWCCKRR</sequence>
<dbReference type="InterPro" id="IPR049883">
    <property type="entry name" value="NOTCH1_EGF-like"/>
</dbReference>
<dbReference type="SMART" id="SM00181">
    <property type="entry name" value="EGF"/>
    <property type="match status" value="3"/>
</dbReference>
<evidence type="ECO:0000256" key="5">
    <source>
        <dbReference type="ARBA" id="ARBA00022737"/>
    </source>
</evidence>
<accession>A0A974I470</accession>
<dbReference type="PANTHER" id="PTHR24051:SF5">
    <property type="entry name" value="SUSHI DOMAIN-CONTAINING PROTEIN 1"/>
    <property type="match status" value="1"/>
</dbReference>
<feature type="domain" description="SRCR" evidence="16">
    <location>
        <begin position="325"/>
        <end position="430"/>
    </location>
</feature>
<dbReference type="InterPro" id="IPR000152">
    <property type="entry name" value="EGF-type_Asp/Asn_hydroxyl_site"/>
</dbReference>
<dbReference type="InterPro" id="IPR000742">
    <property type="entry name" value="EGF"/>
</dbReference>
<dbReference type="SUPFAM" id="SSF57535">
    <property type="entry name" value="Complement control module/SCR domain"/>
    <property type="match status" value="4"/>
</dbReference>
<keyword evidence="7 13" id="KW-0472">Membrane</keyword>
<feature type="domain" description="Sushi" evidence="17">
    <location>
        <begin position="372"/>
        <end position="431"/>
    </location>
</feature>
<evidence type="ECO:0000256" key="2">
    <source>
        <dbReference type="ARBA" id="ARBA00022536"/>
    </source>
</evidence>
<evidence type="ECO:0000256" key="3">
    <source>
        <dbReference type="ARBA" id="ARBA00022692"/>
    </source>
</evidence>
<evidence type="ECO:0000313" key="19">
    <source>
        <dbReference type="Proteomes" id="UP000694892"/>
    </source>
</evidence>
<keyword evidence="12" id="KW-0768">Sushi</keyword>
<feature type="domain" description="Sushi" evidence="17">
    <location>
        <begin position="312"/>
        <end position="371"/>
    </location>
</feature>
<dbReference type="InterPro" id="IPR009030">
    <property type="entry name" value="Growth_fac_rcpt_cys_sf"/>
</dbReference>
<name>A0A974I470_XENLA</name>
<evidence type="ECO:0000256" key="6">
    <source>
        <dbReference type="ARBA" id="ARBA00022989"/>
    </source>
</evidence>
<keyword evidence="4 14" id="KW-0732">Signal</keyword>
<gene>
    <name evidence="18" type="ORF">XELAEV_18006510mg</name>
</gene>
<keyword evidence="3 13" id="KW-0812">Transmembrane</keyword>
<feature type="domain" description="EGF-like" evidence="15">
    <location>
        <begin position="38"/>
        <end position="77"/>
    </location>
</feature>
<dbReference type="Proteomes" id="UP000694892">
    <property type="component" value="Chromosome 1L"/>
</dbReference>
<keyword evidence="9" id="KW-0325">Glycoprotein</keyword>
<reference evidence="19" key="1">
    <citation type="journal article" date="2016" name="Nature">
        <title>Genome evolution in the allotetraploid frog Xenopus laevis.</title>
        <authorList>
            <person name="Session A.M."/>
            <person name="Uno Y."/>
            <person name="Kwon T."/>
            <person name="Chapman J.A."/>
            <person name="Toyoda A."/>
            <person name="Takahashi S."/>
            <person name="Fukui A."/>
            <person name="Hikosaka A."/>
            <person name="Suzuki A."/>
            <person name="Kondo M."/>
            <person name="van Heeringen S.J."/>
            <person name="Quigley I."/>
            <person name="Heinz S."/>
            <person name="Ogino H."/>
            <person name="Ochi H."/>
            <person name="Hellsten U."/>
            <person name="Lyons J.B."/>
            <person name="Simakov O."/>
            <person name="Putnam N."/>
            <person name="Stites J."/>
            <person name="Kuroki Y."/>
            <person name="Tanaka T."/>
            <person name="Michiue T."/>
            <person name="Watanabe M."/>
            <person name="Bogdanovic O."/>
            <person name="Lister R."/>
            <person name="Georgiou G."/>
            <person name="Paranjpe S.S."/>
            <person name="van Kruijsbergen I."/>
            <person name="Shu S."/>
            <person name="Carlson J."/>
            <person name="Kinoshita T."/>
            <person name="Ohta Y."/>
            <person name="Mawaribuchi S."/>
            <person name="Jenkins J."/>
            <person name="Grimwood J."/>
            <person name="Schmutz J."/>
            <person name="Mitros T."/>
            <person name="Mozaffari S.V."/>
            <person name="Suzuki Y."/>
            <person name="Haramoto Y."/>
            <person name="Yamamoto T.S."/>
            <person name="Takagi C."/>
            <person name="Heald R."/>
            <person name="Miller K."/>
            <person name="Haudenschild C."/>
            <person name="Kitzman J."/>
            <person name="Nakayama T."/>
            <person name="Izutsu Y."/>
            <person name="Robert J."/>
            <person name="Fortriede J."/>
            <person name="Burns K."/>
            <person name="Lotay V."/>
            <person name="Karimi K."/>
            <person name="Yasuoka Y."/>
            <person name="Dichmann D.S."/>
            <person name="Flajnik M.F."/>
            <person name="Houston D.W."/>
            <person name="Shendure J."/>
            <person name="DuPasquier L."/>
            <person name="Vize P.D."/>
            <person name="Zorn A.M."/>
            <person name="Ito M."/>
            <person name="Marcotte E.M."/>
            <person name="Wallingford J.B."/>
            <person name="Ito Y."/>
            <person name="Asashima M."/>
            <person name="Ueno N."/>
            <person name="Matsuda Y."/>
            <person name="Veenstra G.J."/>
            <person name="Fujiyama A."/>
            <person name="Harland R.M."/>
            <person name="Taira M."/>
            <person name="Rokhsar D.S."/>
        </authorList>
    </citation>
    <scope>NUCLEOTIDE SEQUENCE [LARGE SCALE GENOMIC DNA]</scope>
    <source>
        <strain evidence="19">J</strain>
    </source>
</reference>
<dbReference type="GO" id="GO:0016020">
    <property type="term" value="C:membrane"/>
    <property type="evidence" value="ECO:0007669"/>
    <property type="project" value="UniProtKB-SubCell"/>
</dbReference>
<dbReference type="PROSITE" id="PS50287">
    <property type="entry name" value="SRCR_2"/>
    <property type="match status" value="1"/>
</dbReference>
<organism evidence="18 19">
    <name type="scientific">Xenopus laevis</name>
    <name type="common">African clawed frog</name>
    <dbReference type="NCBI Taxonomy" id="8355"/>
    <lineage>
        <taxon>Eukaryota</taxon>
        <taxon>Metazoa</taxon>
        <taxon>Chordata</taxon>
        <taxon>Craniata</taxon>
        <taxon>Vertebrata</taxon>
        <taxon>Euteleostomi</taxon>
        <taxon>Amphibia</taxon>
        <taxon>Batrachia</taxon>
        <taxon>Anura</taxon>
        <taxon>Pipoidea</taxon>
        <taxon>Pipidae</taxon>
        <taxon>Xenopodinae</taxon>
        <taxon>Xenopus</taxon>
        <taxon>Xenopus</taxon>
    </lineage>
</organism>
<evidence type="ECO:0000256" key="13">
    <source>
        <dbReference type="SAM" id="Phobius"/>
    </source>
</evidence>
<dbReference type="OMA" id="HECYCME"/>
<protein>
    <recommendedName>
        <fullName evidence="20">Sushi domain-containing protein 1</fullName>
    </recommendedName>
</protein>
<dbReference type="PANTHER" id="PTHR24051">
    <property type="entry name" value="SUSHI DOMAIN-CONTAINING PROTEIN 1"/>
    <property type="match status" value="1"/>
</dbReference>
<dbReference type="InterPro" id="IPR001190">
    <property type="entry name" value="SRCR"/>
</dbReference>
<dbReference type="InterPro" id="IPR035976">
    <property type="entry name" value="Sushi/SCR/CCP_sf"/>
</dbReference>
<dbReference type="PROSITE" id="PS50923">
    <property type="entry name" value="SUSHI"/>
    <property type="match status" value="4"/>
</dbReference>
<dbReference type="Gene3D" id="2.10.25.10">
    <property type="entry name" value="Laminin"/>
    <property type="match status" value="3"/>
</dbReference>
<dbReference type="GO" id="GO:0005509">
    <property type="term" value="F:calcium ion binding"/>
    <property type="evidence" value="ECO:0007669"/>
    <property type="project" value="InterPro"/>
</dbReference>
<feature type="transmembrane region" description="Helical" evidence="13">
    <location>
        <begin position="937"/>
        <end position="960"/>
    </location>
</feature>
<feature type="domain" description="EGF-like" evidence="15">
    <location>
        <begin position="140"/>
        <end position="177"/>
    </location>
</feature>
<evidence type="ECO:0000259" key="17">
    <source>
        <dbReference type="PROSITE" id="PS50923"/>
    </source>
</evidence>
<feature type="domain" description="Sushi" evidence="17">
    <location>
        <begin position="192"/>
        <end position="251"/>
    </location>
</feature>
<keyword evidence="5" id="KW-0677">Repeat</keyword>
<dbReference type="InterPro" id="IPR000436">
    <property type="entry name" value="Sushi_SCR_CCP_dom"/>
</dbReference>
<evidence type="ECO:0000256" key="9">
    <source>
        <dbReference type="ARBA" id="ARBA00023180"/>
    </source>
</evidence>
<dbReference type="SUPFAM" id="SSF57184">
    <property type="entry name" value="Growth factor receptor domain"/>
    <property type="match status" value="1"/>
</dbReference>
<evidence type="ECO:0000256" key="1">
    <source>
        <dbReference type="ARBA" id="ARBA00004479"/>
    </source>
</evidence>
<dbReference type="Pfam" id="PF00084">
    <property type="entry name" value="Sushi"/>
    <property type="match status" value="4"/>
</dbReference>
<dbReference type="InterPro" id="IPR018097">
    <property type="entry name" value="EGF_Ca-bd_CS"/>
</dbReference>
<evidence type="ECO:0000256" key="7">
    <source>
        <dbReference type="ARBA" id="ARBA00023136"/>
    </source>
</evidence>
<dbReference type="CDD" id="cd00033">
    <property type="entry name" value="CCP"/>
    <property type="match status" value="4"/>
</dbReference>
<dbReference type="CDD" id="cd00054">
    <property type="entry name" value="EGF_CA"/>
    <property type="match status" value="3"/>
</dbReference>
<dbReference type="EMBL" id="CM004466">
    <property type="protein sequence ID" value="OCU00731.1"/>
    <property type="molecule type" value="Genomic_DNA"/>
</dbReference>
<evidence type="ECO:0000313" key="18">
    <source>
        <dbReference type="EMBL" id="OCU00731.1"/>
    </source>
</evidence>
<evidence type="ECO:0008006" key="20">
    <source>
        <dbReference type="Google" id="ProtNLM"/>
    </source>
</evidence>
<evidence type="ECO:0000256" key="4">
    <source>
        <dbReference type="ARBA" id="ARBA00022729"/>
    </source>
</evidence>
<keyword evidence="8" id="KW-1015">Disulfide bond</keyword>
<dbReference type="InterPro" id="IPR057598">
    <property type="entry name" value="Fn3_PTPRU"/>
</dbReference>
<dbReference type="InterPro" id="IPR001881">
    <property type="entry name" value="EGF-like_Ca-bd_dom"/>
</dbReference>
<dbReference type="SMART" id="SM00032">
    <property type="entry name" value="CCP"/>
    <property type="match status" value="4"/>
</dbReference>
<comment type="caution">
    <text evidence="11">Lacks conserved residue(s) required for the propagation of feature annotation.</text>
</comment>
<feature type="domain" description="EGF-like" evidence="15">
    <location>
        <begin position="90"/>
        <end position="127"/>
    </location>
</feature>
<proteinExistence type="predicted"/>
<dbReference type="FunFam" id="2.10.25.10:FF:000038">
    <property type="entry name" value="Fibrillin 2"/>
    <property type="match status" value="1"/>
</dbReference>
<dbReference type="Gene3D" id="2.10.70.10">
    <property type="entry name" value="Complement Module, domain 1"/>
    <property type="match status" value="4"/>
</dbReference>
<evidence type="ECO:0000259" key="15">
    <source>
        <dbReference type="PROSITE" id="PS50026"/>
    </source>
</evidence>
<feature type="signal peptide" evidence="14">
    <location>
        <begin position="1"/>
        <end position="23"/>
    </location>
</feature>
<dbReference type="AlphaFoldDB" id="A0A974I470"/>
<evidence type="ECO:0000256" key="10">
    <source>
        <dbReference type="PROSITE-ProRule" id="PRU00076"/>
    </source>
</evidence>
<dbReference type="Pfam" id="PF07645">
    <property type="entry name" value="EGF_CA"/>
    <property type="match status" value="3"/>
</dbReference>
<evidence type="ECO:0000256" key="12">
    <source>
        <dbReference type="PROSITE-ProRule" id="PRU00302"/>
    </source>
</evidence>
<keyword evidence="6 13" id="KW-1133">Transmembrane helix</keyword>
<dbReference type="PROSITE" id="PS01187">
    <property type="entry name" value="EGF_CA"/>
    <property type="match status" value="1"/>
</dbReference>
<dbReference type="PROSITE" id="PS00010">
    <property type="entry name" value="ASX_HYDROXYL"/>
    <property type="match status" value="2"/>
</dbReference>
<dbReference type="SMART" id="SM00179">
    <property type="entry name" value="EGF_CA"/>
    <property type="match status" value="3"/>
</dbReference>
<feature type="domain" description="Sushi" evidence="17">
    <location>
        <begin position="252"/>
        <end position="311"/>
    </location>
</feature>
<feature type="chain" id="PRO_5037287494" description="Sushi domain-containing protein 1" evidence="14">
    <location>
        <begin position="24"/>
        <end position="963"/>
    </location>
</feature>
<evidence type="ECO:0000259" key="16">
    <source>
        <dbReference type="PROSITE" id="PS50287"/>
    </source>
</evidence>
<dbReference type="FunFam" id="2.10.25.10:FF:000068">
    <property type="entry name" value="Latent transforming growth factor beta binding protein 3"/>
    <property type="match status" value="1"/>
</dbReference>